<feature type="transmembrane region" description="Helical" evidence="1">
    <location>
        <begin position="174"/>
        <end position="197"/>
    </location>
</feature>
<dbReference type="Gene3D" id="1.10.2080.10">
    <property type="entry name" value="Insect odorant-binding protein A10/Ejaculatory bulb-specific protein 3"/>
    <property type="match status" value="2"/>
</dbReference>
<gene>
    <name evidence="2" type="ORF">TTEB3V08_LOCUS6258</name>
</gene>
<evidence type="ECO:0000313" key="2">
    <source>
        <dbReference type="EMBL" id="CAD7458275.1"/>
    </source>
</evidence>
<keyword evidence="1" id="KW-0812">Transmembrane</keyword>
<dbReference type="Pfam" id="PF03392">
    <property type="entry name" value="OS-D"/>
    <property type="match status" value="2"/>
</dbReference>
<feature type="transmembrane region" description="Helical" evidence="1">
    <location>
        <begin position="252"/>
        <end position="270"/>
    </location>
</feature>
<dbReference type="PANTHER" id="PTHR11257">
    <property type="entry name" value="CHEMOSENSORY PROTEIN-RELATED"/>
    <property type="match status" value="1"/>
</dbReference>
<sequence>MQVECSGMRLTTHRCCPHVVTNQVGMEEIAFRRKCTHICLVGKKILGTLSWYLSSDLLVTDKPNFMILTFTPHQPGGGGHETSTSINISVHPTEIRTSISPSSVVWLNTTGALANYATEAVLPNFIYLILAHFCVHGRTEGVHSIGSSQTFISGGSMDWPSRVCFQTLQASCPGAFPLIFCILVLIFTTHISAYRFFQHLHIRHHRLPFSAVIDSLVYCEINALGHVATEVGLTLSVCTASFCHNDLRPRRVLLAVCTLLVVLLGLAHSARLPREDRYTTKYDNINLKEILESDRLRKSYLDCLLNDKAPCTPDAKLLKESIPDALTNKCSKCSDKQKEGTKEVTAMLLTLSVFCFMCVTQSLSGIPREDKYTKRWDSIDLDQILHTDRLLEGYLRCLMEEGPCTPDARDLKSIVPDALETNCTKCSEKQKEGSEKVIDYLIENKPDRWHQLERKYDPEGKYLELRGEKNKREDVVQAVPTSSD</sequence>
<keyword evidence="1" id="KW-1133">Transmembrane helix</keyword>
<name>A0A7R9IGZ9_9NEOP</name>
<keyword evidence="1" id="KW-0472">Membrane</keyword>
<accession>A0A7R9IGZ9</accession>
<dbReference type="AlphaFoldDB" id="A0A7R9IGZ9"/>
<evidence type="ECO:0000256" key="1">
    <source>
        <dbReference type="SAM" id="Phobius"/>
    </source>
</evidence>
<dbReference type="PANTHER" id="PTHR11257:SF12">
    <property type="entry name" value="EJACULATORY BULB-SPECIFIC PROTEIN 3-RELATED"/>
    <property type="match status" value="1"/>
</dbReference>
<dbReference type="SUPFAM" id="SSF100910">
    <property type="entry name" value="Chemosensory protein Csp2"/>
    <property type="match status" value="2"/>
</dbReference>
<feature type="transmembrane region" description="Helical" evidence="1">
    <location>
        <begin position="344"/>
        <end position="366"/>
    </location>
</feature>
<dbReference type="EMBL" id="OE002173">
    <property type="protein sequence ID" value="CAD7458275.1"/>
    <property type="molecule type" value="Genomic_DNA"/>
</dbReference>
<reference evidence="2" key="1">
    <citation type="submission" date="2020-11" db="EMBL/GenBank/DDBJ databases">
        <authorList>
            <person name="Tran Van P."/>
        </authorList>
    </citation>
    <scope>NUCLEOTIDE SEQUENCE</scope>
</reference>
<dbReference type="InterPro" id="IPR005055">
    <property type="entry name" value="A10/PebIII"/>
</dbReference>
<dbReference type="InterPro" id="IPR036682">
    <property type="entry name" value="OS_D_A10/PebIII_sf"/>
</dbReference>
<organism evidence="2">
    <name type="scientific">Timema tahoe</name>
    <dbReference type="NCBI Taxonomy" id="61484"/>
    <lineage>
        <taxon>Eukaryota</taxon>
        <taxon>Metazoa</taxon>
        <taxon>Ecdysozoa</taxon>
        <taxon>Arthropoda</taxon>
        <taxon>Hexapoda</taxon>
        <taxon>Insecta</taxon>
        <taxon>Pterygota</taxon>
        <taxon>Neoptera</taxon>
        <taxon>Polyneoptera</taxon>
        <taxon>Phasmatodea</taxon>
        <taxon>Timematodea</taxon>
        <taxon>Timematoidea</taxon>
        <taxon>Timematidae</taxon>
        <taxon>Timema</taxon>
    </lineage>
</organism>
<proteinExistence type="predicted"/>
<protein>
    <submittedName>
        <fullName evidence="2">Uncharacterized protein</fullName>
    </submittedName>
</protein>